<gene>
    <name evidence="1" type="ORF">SDC9_189575</name>
</gene>
<reference evidence="1" key="1">
    <citation type="submission" date="2019-08" db="EMBL/GenBank/DDBJ databases">
        <authorList>
            <person name="Kucharzyk K."/>
            <person name="Murdoch R.W."/>
            <person name="Higgins S."/>
            <person name="Loffler F."/>
        </authorList>
    </citation>
    <scope>NUCLEOTIDE SEQUENCE</scope>
</reference>
<name>A0A645HV00_9ZZZZ</name>
<proteinExistence type="predicted"/>
<dbReference type="EMBL" id="VSSQ01099444">
    <property type="protein sequence ID" value="MPN42019.1"/>
    <property type="molecule type" value="Genomic_DNA"/>
</dbReference>
<dbReference type="AlphaFoldDB" id="A0A645HV00"/>
<protein>
    <submittedName>
        <fullName evidence="1">Uncharacterized protein</fullName>
    </submittedName>
</protein>
<organism evidence="1">
    <name type="scientific">bioreactor metagenome</name>
    <dbReference type="NCBI Taxonomy" id="1076179"/>
    <lineage>
        <taxon>unclassified sequences</taxon>
        <taxon>metagenomes</taxon>
        <taxon>ecological metagenomes</taxon>
    </lineage>
</organism>
<evidence type="ECO:0000313" key="1">
    <source>
        <dbReference type="EMBL" id="MPN42019.1"/>
    </source>
</evidence>
<sequence>MQFCRKLYDLRQIILFLKFALPAFNPGQGIIYIFPIFHTYVTIQGHIIGYSRGKSLLYEVVYRSKYKKEVASPDVGSFEAFCSLARIQF</sequence>
<comment type="caution">
    <text evidence="1">The sequence shown here is derived from an EMBL/GenBank/DDBJ whole genome shotgun (WGS) entry which is preliminary data.</text>
</comment>
<accession>A0A645HV00</accession>